<gene>
    <name evidence="4" type="ORF">AWRI3580_g2852</name>
</gene>
<feature type="compositionally biased region" description="Basic and acidic residues" evidence="2">
    <location>
        <begin position="202"/>
        <end position="216"/>
    </location>
</feature>
<feature type="coiled-coil region" evidence="1">
    <location>
        <begin position="233"/>
        <end position="531"/>
    </location>
</feature>
<feature type="region of interest" description="Disordered" evidence="2">
    <location>
        <begin position="158"/>
        <end position="190"/>
    </location>
</feature>
<dbReference type="STRING" id="29833.A0A1E5RJE1"/>
<feature type="domain" description="GRIP" evidence="3">
    <location>
        <begin position="634"/>
        <end position="682"/>
    </location>
</feature>
<dbReference type="EMBL" id="LPNN01000005">
    <property type="protein sequence ID" value="OEJ86997.1"/>
    <property type="molecule type" value="Genomic_DNA"/>
</dbReference>
<dbReference type="OrthoDB" id="1926336at2759"/>
<dbReference type="SMART" id="SM00755">
    <property type="entry name" value="Grip"/>
    <property type="match status" value="1"/>
</dbReference>
<organism evidence="4 5">
    <name type="scientific">Hanseniaspora uvarum</name>
    <name type="common">Yeast</name>
    <name type="synonym">Kloeckera apiculata</name>
    <dbReference type="NCBI Taxonomy" id="29833"/>
    <lineage>
        <taxon>Eukaryota</taxon>
        <taxon>Fungi</taxon>
        <taxon>Dikarya</taxon>
        <taxon>Ascomycota</taxon>
        <taxon>Saccharomycotina</taxon>
        <taxon>Saccharomycetes</taxon>
        <taxon>Saccharomycodales</taxon>
        <taxon>Saccharomycodaceae</taxon>
        <taxon>Hanseniaspora</taxon>
    </lineage>
</organism>
<name>A0A1E5RJE1_HANUV</name>
<dbReference type="InterPro" id="IPR000237">
    <property type="entry name" value="GRIP_dom"/>
</dbReference>
<dbReference type="Proteomes" id="UP000095358">
    <property type="component" value="Unassembled WGS sequence"/>
</dbReference>
<dbReference type="PROSITE" id="PS50913">
    <property type="entry name" value="GRIP"/>
    <property type="match status" value="1"/>
</dbReference>
<proteinExistence type="predicted"/>
<evidence type="ECO:0000259" key="3">
    <source>
        <dbReference type="PROSITE" id="PS50913"/>
    </source>
</evidence>
<protein>
    <submittedName>
        <fullName evidence="4">Golgin IMH1</fullName>
    </submittedName>
</protein>
<dbReference type="VEuPathDB" id="FungiDB:AWRI3580_g2852"/>
<feature type="region of interest" description="Disordered" evidence="2">
    <location>
        <begin position="202"/>
        <end position="233"/>
    </location>
</feature>
<accession>A0A1E5RJE1</accession>
<keyword evidence="1" id="KW-0175">Coiled coil</keyword>
<feature type="compositionally biased region" description="Polar residues" evidence="2">
    <location>
        <begin position="612"/>
        <end position="622"/>
    </location>
</feature>
<sequence length="683" mass="79147">MFKNLNQIGSNLSTWKEELSKQVQERKEDFNEMVENYTAQQNSSSNTLPEHYKSLPVEVQNKLLKFMKYEEKYPLLLKAYKSTQNDISSMKSLSDSLEEENQQQKECLDVIKEHYVFEGSEDLRDFLNKWTQREQLIRDELNMKNKEIAELKKTIETLGHQKPHEQVGEKPLDEGEKIETKEASVEPVKEVSVESKDLSVEVKDSTVSKEATEELKQGSGKNTSPTEEKERSAMQWKIKYNSLEKDLKSTRADYFKVNADLKIKIDEINNMKEMLKEVGNQLVEMKDKEKQVNSVKMVEETKYKSIVNANRQLQAANSTLTQEKIKLEKELEAKSKELATLAFEHKQLNMKTNRLNNKVEEMMSEKQASQKTISDLNKKLEDIIKENGKLEERSLIIKEKYQQEESVKSTSNEIVESLTNQCNEMNIKLKEIMNLKSTLEDEVTQKNDRLYAQKRDIQNLNDQVLSLKNKNSDLEMTITKLEEAKFSSKTSANDEMIKELQKILDNKIIEINSLNETLKVKEAEIISLNERLSALEYSSSREKQANLSQERKVSTNLNSEQILDQTIKNLKEELSSKTKSLKNLEATLFNLRKLNKDLNFKLDKMNKIYQQQRISASPSNSRKSSEAEIGSTGDSDLDSKLSYIKNVLIGFIEHRDQRQQLLPVISMLLKFNTEDQKILMSLK</sequence>
<evidence type="ECO:0000313" key="5">
    <source>
        <dbReference type="Proteomes" id="UP000095358"/>
    </source>
</evidence>
<feature type="compositionally biased region" description="Basic and acidic residues" evidence="2">
    <location>
        <begin position="162"/>
        <end position="190"/>
    </location>
</feature>
<dbReference type="AlphaFoldDB" id="A0A1E5RJE1"/>
<feature type="coiled-coil region" evidence="1">
    <location>
        <begin position="567"/>
        <end position="601"/>
    </location>
</feature>
<keyword evidence="5" id="KW-1185">Reference proteome</keyword>
<reference evidence="5" key="1">
    <citation type="journal article" date="2016" name="Genome Announc.">
        <title>Genome sequences of three species of Hanseniaspora isolated from spontaneous wine fermentations.</title>
        <authorList>
            <person name="Sternes P.R."/>
            <person name="Lee D."/>
            <person name="Kutyna D.R."/>
            <person name="Borneman A.R."/>
        </authorList>
    </citation>
    <scope>NUCLEOTIDE SEQUENCE [LARGE SCALE GENOMIC DNA]</scope>
    <source>
        <strain evidence="5">AWRI3580</strain>
    </source>
</reference>
<comment type="caution">
    <text evidence="4">The sequence shown here is derived from an EMBL/GenBank/DDBJ whole genome shotgun (WGS) entry which is preliminary data.</text>
</comment>
<feature type="region of interest" description="Disordered" evidence="2">
    <location>
        <begin position="612"/>
        <end position="634"/>
    </location>
</feature>
<evidence type="ECO:0000256" key="2">
    <source>
        <dbReference type="SAM" id="MobiDB-lite"/>
    </source>
</evidence>
<dbReference type="Pfam" id="PF01465">
    <property type="entry name" value="GRIP"/>
    <property type="match status" value="1"/>
</dbReference>
<evidence type="ECO:0000313" key="4">
    <source>
        <dbReference type="EMBL" id="OEJ86997.1"/>
    </source>
</evidence>
<evidence type="ECO:0000256" key="1">
    <source>
        <dbReference type="SAM" id="Coils"/>
    </source>
</evidence>